<dbReference type="InterPro" id="IPR050369">
    <property type="entry name" value="RBOH/FRE"/>
</dbReference>
<evidence type="ECO:0000256" key="3">
    <source>
        <dbReference type="ARBA" id="ARBA00023002"/>
    </source>
</evidence>
<dbReference type="PANTHER" id="PTHR11972">
    <property type="entry name" value="NADPH OXIDASE"/>
    <property type="match status" value="1"/>
</dbReference>
<dbReference type="Pfam" id="PF08030">
    <property type="entry name" value="NAD_binding_6"/>
    <property type="match status" value="1"/>
</dbReference>
<evidence type="ECO:0000313" key="7">
    <source>
        <dbReference type="Proteomes" id="UP000515124"/>
    </source>
</evidence>
<dbReference type="GO" id="GO:0005886">
    <property type="term" value="C:plasma membrane"/>
    <property type="evidence" value="ECO:0007669"/>
    <property type="project" value="TreeGrafter"/>
</dbReference>
<evidence type="ECO:0000259" key="6">
    <source>
        <dbReference type="Pfam" id="PF08414"/>
    </source>
</evidence>
<organism evidence="7 8">
    <name type="scientific">Prunus avium</name>
    <name type="common">Cherry</name>
    <name type="synonym">Cerasus avium</name>
    <dbReference type="NCBI Taxonomy" id="42229"/>
    <lineage>
        <taxon>Eukaryota</taxon>
        <taxon>Viridiplantae</taxon>
        <taxon>Streptophyta</taxon>
        <taxon>Embryophyta</taxon>
        <taxon>Tracheophyta</taxon>
        <taxon>Spermatophyta</taxon>
        <taxon>Magnoliopsida</taxon>
        <taxon>eudicotyledons</taxon>
        <taxon>Gunneridae</taxon>
        <taxon>Pentapetalae</taxon>
        <taxon>rosids</taxon>
        <taxon>fabids</taxon>
        <taxon>Rosales</taxon>
        <taxon>Rosaceae</taxon>
        <taxon>Amygdaloideae</taxon>
        <taxon>Amygdaleae</taxon>
        <taxon>Prunus</taxon>
    </lineage>
</organism>
<feature type="region of interest" description="Disordered" evidence="4">
    <location>
        <begin position="1"/>
        <end position="44"/>
    </location>
</feature>
<feature type="region of interest" description="Disordered" evidence="4">
    <location>
        <begin position="245"/>
        <end position="267"/>
    </location>
</feature>
<name>A0A6P5SJ27_PRUAV</name>
<dbReference type="FunFam" id="3.40.50.80:FF:000007">
    <property type="entry name" value="Respiratory burst oxidase protein A"/>
    <property type="match status" value="1"/>
</dbReference>
<dbReference type="GO" id="GO:0016174">
    <property type="term" value="F:NAD(P)H oxidase H2O2-forming activity"/>
    <property type="evidence" value="ECO:0007669"/>
    <property type="project" value="TreeGrafter"/>
</dbReference>
<dbReference type="KEGG" id="pavi:110759229"/>
<dbReference type="Gene3D" id="1.10.238.10">
    <property type="entry name" value="EF-hand"/>
    <property type="match status" value="1"/>
</dbReference>
<dbReference type="RefSeq" id="XP_021816965.1">
    <property type="nucleotide sequence ID" value="XM_021961273.1"/>
</dbReference>
<feature type="domain" description="NADPH oxidase Respiratory burst" evidence="6">
    <location>
        <begin position="119"/>
        <end position="170"/>
    </location>
</feature>
<proteinExistence type="predicted"/>
<reference evidence="8" key="1">
    <citation type="submission" date="2025-08" db="UniProtKB">
        <authorList>
            <consortium name="RefSeq"/>
        </authorList>
    </citation>
    <scope>IDENTIFICATION</scope>
</reference>
<protein>
    <submittedName>
        <fullName evidence="8">Respiratory burst oxidase homolog protein B-like</fullName>
    </submittedName>
</protein>
<dbReference type="PANTHER" id="PTHR11972:SF64">
    <property type="entry name" value="RESPIRATORY BURST OXIDASE HOMOLOG PROTEIN B"/>
    <property type="match status" value="1"/>
</dbReference>
<dbReference type="Proteomes" id="UP000515124">
    <property type="component" value="Unplaced"/>
</dbReference>
<dbReference type="SUPFAM" id="SSF52343">
    <property type="entry name" value="Ferredoxin reductase-like, C-terminal NADP-linked domain"/>
    <property type="match status" value="1"/>
</dbReference>
<feature type="domain" description="Ferric reductase NAD binding" evidence="5">
    <location>
        <begin position="215"/>
        <end position="392"/>
    </location>
</feature>
<dbReference type="CDD" id="cd06186">
    <property type="entry name" value="NOX_Duox_like_FAD_NADP"/>
    <property type="match status" value="1"/>
</dbReference>
<dbReference type="InterPro" id="IPR013623">
    <property type="entry name" value="NADPH_Ox"/>
</dbReference>
<dbReference type="InterPro" id="IPR000778">
    <property type="entry name" value="Cyt_b245_heavy_chain"/>
</dbReference>
<feature type="compositionally biased region" description="Basic and acidic residues" evidence="4">
    <location>
        <begin position="1"/>
        <end position="10"/>
    </location>
</feature>
<keyword evidence="3" id="KW-0560">Oxidoreductase</keyword>
<keyword evidence="1" id="KW-0285">Flavoprotein</keyword>
<evidence type="ECO:0000256" key="4">
    <source>
        <dbReference type="SAM" id="MobiDB-lite"/>
    </source>
</evidence>
<dbReference type="AlphaFoldDB" id="A0A6P5SJ27"/>
<dbReference type="GeneID" id="110759229"/>
<dbReference type="Gene3D" id="3.40.50.80">
    <property type="entry name" value="Nucleotide-binding domain of ferredoxin-NADP reductase (FNR) module"/>
    <property type="match status" value="1"/>
</dbReference>
<evidence type="ECO:0000256" key="1">
    <source>
        <dbReference type="ARBA" id="ARBA00022630"/>
    </source>
</evidence>
<dbReference type="Pfam" id="PF08414">
    <property type="entry name" value="NADPH_Ox"/>
    <property type="match status" value="1"/>
</dbReference>
<dbReference type="InterPro" id="IPR039261">
    <property type="entry name" value="FNR_nucleotide-bd"/>
</dbReference>
<sequence length="410" mass="46237">MEIQEHRCDSLSETESTGVGHSGPLSGPLVTNKRNNSSKRSARFKGSDQEECYVEITLDVRDDTVLVHNIRGGDSETAMLASKLERRPSSLSLGSQLSFRLRQVSQELKRMTSSKSFKRVDRTKSGAARALKGLKFMTKNVGSEGWSEIETRFDELAVDGTLPKLRFAQVCQPPSSEQSGLLRADIAPGNVKLSRMPRLLIDGPYGAPAQDYKEYEVLLLVGLGIGATPLISIVKDVLTNIKQQKETEDHQGNKVENNGANKDNKDNKRKSFVTKRVYFYWITREQGSFEWFRDVMDEVAENDKDGVIELHNYCTSVYEEGDARSALITMLQSLNHAKNGVDIVSGTRVKTHFARPNWRNVFKHVTVKHMNQRVGVFYCGAHGLVGELRRLSQDFSRKTETKFDFHKENF</sequence>
<keyword evidence="7" id="KW-1185">Reference proteome</keyword>
<dbReference type="PRINTS" id="PR00466">
    <property type="entry name" value="GP91PHOX"/>
</dbReference>
<dbReference type="InterPro" id="IPR013121">
    <property type="entry name" value="Fe_red_NAD-bd_6"/>
</dbReference>
<evidence type="ECO:0000256" key="2">
    <source>
        <dbReference type="ARBA" id="ARBA00022827"/>
    </source>
</evidence>
<evidence type="ECO:0000259" key="5">
    <source>
        <dbReference type="Pfam" id="PF08030"/>
    </source>
</evidence>
<evidence type="ECO:0000313" key="8">
    <source>
        <dbReference type="RefSeq" id="XP_021816965.1"/>
    </source>
</evidence>
<keyword evidence="2" id="KW-0274">FAD</keyword>
<dbReference type="GO" id="GO:0004601">
    <property type="term" value="F:peroxidase activity"/>
    <property type="evidence" value="ECO:0007669"/>
    <property type="project" value="InterPro"/>
</dbReference>
<gene>
    <name evidence="8" type="primary">LOC110759229</name>
</gene>
<accession>A0A6P5SJ27</accession>